<name>A0ABP8ISU1_9BACT</name>
<dbReference type="InterPro" id="IPR050816">
    <property type="entry name" value="Flavin-dep_Halogenase_NPB"/>
</dbReference>
<reference evidence="3" key="1">
    <citation type="journal article" date="2019" name="Int. J. Syst. Evol. Microbiol.">
        <title>The Global Catalogue of Microorganisms (GCM) 10K type strain sequencing project: providing services to taxonomists for standard genome sequencing and annotation.</title>
        <authorList>
            <consortium name="The Broad Institute Genomics Platform"/>
            <consortium name="The Broad Institute Genome Sequencing Center for Infectious Disease"/>
            <person name="Wu L."/>
            <person name="Ma J."/>
        </authorList>
    </citation>
    <scope>NUCLEOTIDE SEQUENCE [LARGE SCALE GENOMIC DNA]</scope>
    <source>
        <strain evidence="3">JCM 17923</strain>
    </source>
</reference>
<dbReference type="Gene3D" id="3.50.50.60">
    <property type="entry name" value="FAD/NAD(P)-binding domain"/>
    <property type="match status" value="1"/>
</dbReference>
<dbReference type="RefSeq" id="WP_345238538.1">
    <property type="nucleotide sequence ID" value="NZ_BAABGZ010000082.1"/>
</dbReference>
<dbReference type="PANTHER" id="PTHR43747:SF1">
    <property type="entry name" value="SLR1998 PROTEIN"/>
    <property type="match status" value="1"/>
</dbReference>
<keyword evidence="3" id="KW-1185">Reference proteome</keyword>
<evidence type="ECO:0000313" key="2">
    <source>
        <dbReference type="EMBL" id="GAA4371070.1"/>
    </source>
</evidence>
<feature type="domain" description="FAD-binding" evidence="1">
    <location>
        <begin position="6"/>
        <end position="168"/>
    </location>
</feature>
<gene>
    <name evidence="2" type="ORF">GCM10023185_46200</name>
</gene>
<dbReference type="InterPro" id="IPR036188">
    <property type="entry name" value="FAD/NAD-bd_sf"/>
</dbReference>
<dbReference type="Proteomes" id="UP001501153">
    <property type="component" value="Unassembled WGS sequence"/>
</dbReference>
<dbReference type="InterPro" id="IPR002938">
    <property type="entry name" value="FAD-bd"/>
</dbReference>
<organism evidence="2 3">
    <name type="scientific">Hymenobacter saemangeumensis</name>
    <dbReference type="NCBI Taxonomy" id="1084522"/>
    <lineage>
        <taxon>Bacteria</taxon>
        <taxon>Pseudomonadati</taxon>
        <taxon>Bacteroidota</taxon>
        <taxon>Cytophagia</taxon>
        <taxon>Cytophagales</taxon>
        <taxon>Hymenobacteraceae</taxon>
        <taxon>Hymenobacter</taxon>
    </lineage>
</organism>
<evidence type="ECO:0000259" key="1">
    <source>
        <dbReference type="Pfam" id="PF01494"/>
    </source>
</evidence>
<evidence type="ECO:0000313" key="3">
    <source>
        <dbReference type="Proteomes" id="UP001501153"/>
    </source>
</evidence>
<dbReference type="PRINTS" id="PR00420">
    <property type="entry name" value="RNGMNOXGNASE"/>
</dbReference>
<dbReference type="PANTHER" id="PTHR43747">
    <property type="entry name" value="FAD-BINDING PROTEIN"/>
    <property type="match status" value="1"/>
</dbReference>
<sequence length="415" mass="46023">MNIEIVDVLVIGAGPSGSVAASIINKAGYNVKIVEKVKFPRFVIGESLLPRCMEALDEAGFIPALERKGFQQKFGAKFVKGEQITDFDFSNKFTEGWNWTWQVPRADFDQLLAEEVARMGVPVEFETEVTGITFHGTDSVTTVTTPDGGSKEIHARFIVDASGYGRVIPRLFNLDRPSNLPSRKTVFAHFEDPNRFLFDEPNRITIIAHQPDIWAWVIPFSNGNTSVGFVGNPAFFDQFPGSTADKLRAIINSNGYTAQRFSDSAFIFEPRTLEGWSVTTDRFYGDGFVLTGNVTEFLDPIFSSGVTLATASGQKAAQLVCRQLAGEAIDWQQQYVEPTMQGVNTFRSYVMAWYDGSLQDIIFSANQSSEIKRQICSVLAGYVWDTANPFVRRHDTVLTSLAKVIKLEAESVAGL</sequence>
<proteinExistence type="predicted"/>
<accession>A0ABP8ISU1</accession>
<comment type="caution">
    <text evidence="2">The sequence shown here is derived from an EMBL/GenBank/DDBJ whole genome shotgun (WGS) entry which is preliminary data.</text>
</comment>
<dbReference type="Pfam" id="PF01494">
    <property type="entry name" value="FAD_binding_3"/>
    <property type="match status" value="1"/>
</dbReference>
<protein>
    <submittedName>
        <fullName evidence="2">NAD(P)/FAD-dependent oxidoreductase</fullName>
    </submittedName>
</protein>
<dbReference type="SUPFAM" id="SSF51905">
    <property type="entry name" value="FAD/NAD(P)-binding domain"/>
    <property type="match status" value="1"/>
</dbReference>
<dbReference type="EMBL" id="BAABGZ010000082">
    <property type="protein sequence ID" value="GAA4371070.1"/>
    <property type="molecule type" value="Genomic_DNA"/>
</dbReference>